<dbReference type="AlphaFoldDB" id="A0A4E0RAY3"/>
<dbReference type="PANTHER" id="PTHR13681">
    <property type="entry name" value="SURVIVAL OF MOTOR NEURON-RELATED-SPLICING FACTOR 30-RELATED"/>
    <property type="match status" value="1"/>
</dbReference>
<comment type="caution">
    <text evidence="5">The sequence shown here is derived from an EMBL/GenBank/DDBJ whole genome shotgun (WGS) entry which is preliminary data.</text>
</comment>
<dbReference type="PROSITE" id="PS50030">
    <property type="entry name" value="UBA"/>
    <property type="match status" value="1"/>
</dbReference>
<dbReference type="SMART" id="SM01161">
    <property type="entry name" value="DUF1767"/>
    <property type="match status" value="1"/>
</dbReference>
<dbReference type="Proteomes" id="UP000230066">
    <property type="component" value="Unassembled WGS sequence"/>
</dbReference>
<evidence type="ECO:0000256" key="2">
    <source>
        <dbReference type="ARBA" id="ARBA00023242"/>
    </source>
</evidence>
<name>A0A4E0RAY3_FASHE</name>
<dbReference type="InterPro" id="IPR009060">
    <property type="entry name" value="UBA-like_sf"/>
</dbReference>
<dbReference type="InterPro" id="IPR042470">
    <property type="entry name" value="RMI1_N_C_sf"/>
</dbReference>
<protein>
    <recommendedName>
        <fullName evidence="4">UBA domain-containing protein</fullName>
    </recommendedName>
</protein>
<feature type="compositionally biased region" description="Low complexity" evidence="3">
    <location>
        <begin position="348"/>
        <end position="357"/>
    </location>
</feature>
<dbReference type="GO" id="GO:0005634">
    <property type="term" value="C:nucleus"/>
    <property type="evidence" value="ECO:0007669"/>
    <property type="project" value="UniProtKB-SubCell"/>
</dbReference>
<feature type="compositionally biased region" description="Basic residues" evidence="3">
    <location>
        <begin position="580"/>
        <end position="591"/>
    </location>
</feature>
<feature type="compositionally biased region" description="Basic residues" evidence="3">
    <location>
        <begin position="556"/>
        <end position="566"/>
    </location>
</feature>
<comment type="subcellular location">
    <subcellularLocation>
        <location evidence="1">Nucleus</location>
    </subcellularLocation>
</comment>
<keyword evidence="2" id="KW-0539">Nucleus</keyword>
<evidence type="ECO:0000256" key="3">
    <source>
        <dbReference type="SAM" id="MobiDB-lite"/>
    </source>
</evidence>
<evidence type="ECO:0000313" key="6">
    <source>
        <dbReference type="Proteomes" id="UP000230066"/>
    </source>
</evidence>
<evidence type="ECO:0000256" key="1">
    <source>
        <dbReference type="ARBA" id="ARBA00004123"/>
    </source>
</evidence>
<dbReference type="InterPro" id="IPR013894">
    <property type="entry name" value="RMI1_OB"/>
</dbReference>
<accession>A0A4E0RAY3</accession>
<dbReference type="PANTHER" id="PTHR13681:SF24">
    <property type="entry name" value="TUDOR DOMAIN-CONTAINING PROTEIN 3"/>
    <property type="match status" value="1"/>
</dbReference>
<dbReference type="Pfam" id="PF08585">
    <property type="entry name" value="RMI1_N_C"/>
    <property type="match status" value="1"/>
</dbReference>
<evidence type="ECO:0000259" key="4">
    <source>
        <dbReference type="PROSITE" id="PS50030"/>
    </source>
</evidence>
<dbReference type="EMBL" id="JXXN02001029">
    <property type="protein sequence ID" value="THD25689.1"/>
    <property type="molecule type" value="Genomic_DNA"/>
</dbReference>
<feature type="domain" description="UBA" evidence="4">
    <location>
        <begin position="295"/>
        <end position="334"/>
    </location>
</feature>
<feature type="region of interest" description="Disordered" evidence="3">
    <location>
        <begin position="527"/>
        <end position="591"/>
    </location>
</feature>
<keyword evidence="6" id="KW-1185">Reference proteome</keyword>
<organism evidence="5 6">
    <name type="scientific">Fasciola hepatica</name>
    <name type="common">Liver fluke</name>
    <dbReference type="NCBI Taxonomy" id="6192"/>
    <lineage>
        <taxon>Eukaryota</taxon>
        <taxon>Metazoa</taxon>
        <taxon>Spiralia</taxon>
        <taxon>Lophotrochozoa</taxon>
        <taxon>Platyhelminthes</taxon>
        <taxon>Trematoda</taxon>
        <taxon>Digenea</taxon>
        <taxon>Plagiorchiida</taxon>
        <taxon>Echinostomata</taxon>
        <taxon>Echinostomatoidea</taxon>
        <taxon>Fasciolidae</taxon>
        <taxon>Fasciola</taxon>
    </lineage>
</organism>
<feature type="region of interest" description="Disordered" evidence="3">
    <location>
        <begin position="342"/>
        <end position="384"/>
    </location>
</feature>
<dbReference type="InterPro" id="IPR015940">
    <property type="entry name" value="UBA"/>
</dbReference>
<dbReference type="SUPFAM" id="SSF46934">
    <property type="entry name" value="UBA-like"/>
    <property type="match status" value="1"/>
</dbReference>
<reference evidence="5" key="1">
    <citation type="submission" date="2019-03" db="EMBL/GenBank/DDBJ databases">
        <title>Improved annotation for the trematode Fasciola hepatica.</title>
        <authorList>
            <person name="Choi Y.-J."/>
            <person name="Martin J."/>
            <person name="Mitreva M."/>
        </authorList>
    </citation>
    <scope>NUCLEOTIDE SEQUENCE [LARGE SCALE GENOMIC DNA]</scope>
</reference>
<sequence>MMTRSNFTSFQCSSEDIIRLGWSVSPKFLPTLVQKTAHGKPEEVIPLLLDCDLRESGVPWISDHRKADQLEANGLVVQLVRLRNIAIPQADEDFGTGQGQGTPRLFRLALTDGKNTISALDVDNHDRLSSDTPPGTKIRLLGTVPISMGFLILHKDRFQVLGGSVINLIHEWTMTKQSKVTEGRLKTGEGGPPPFVPFGSKEASALVQSESRFFLSLRRNRGQGDAAFDSFKLATSGSATKENELDASFLERRQGVIAEVKGSGRNANQTLPSANMRFHAGGSKFANLQAEKSQAFDEAVAKLVGLGYPVSLAACTLKICKGDFQASLDRLLASAASGIAINGPETVSSRGGSNIGPRGRGSRRGGGRRGLGGYDPDEEDDPRFDPAAAAAAAGLPSRPSTGLTRLEDLMPDNVARLSTAQTQLQSGPSTAGLAQKRTRLPVGCPILAQNMTGVYEEAVMLGQLSTNGSDKVVLVVYKRQHEGRMEEEEELVPLSLIRTLNKEKITLDMIPPAPAERARVYNIGTTGSRYSDSSPFSNGSGDFGRGFDSQSGYRGSRGRSGHRGFRSRGSSGASGGGRSRGPRRFRGSPRS</sequence>
<dbReference type="Gene3D" id="2.40.50.770">
    <property type="entry name" value="RecQ-mediated genome instability protein Rmi1, C-terminal domain"/>
    <property type="match status" value="1"/>
</dbReference>
<gene>
    <name evidence="5" type="ORF">D915_003569</name>
</gene>
<proteinExistence type="predicted"/>
<evidence type="ECO:0000313" key="5">
    <source>
        <dbReference type="EMBL" id="THD25689.1"/>
    </source>
</evidence>
<feature type="compositionally biased region" description="Polar residues" evidence="3">
    <location>
        <begin position="527"/>
        <end position="540"/>
    </location>
</feature>